<proteinExistence type="predicted"/>
<reference evidence="2" key="1">
    <citation type="journal article" date="2023" name="Nat. Plants">
        <title>Single-cell RNA sequencing provides a high-resolution roadmap for understanding the multicellular compartmentation of specialized metabolism.</title>
        <authorList>
            <person name="Sun S."/>
            <person name="Shen X."/>
            <person name="Li Y."/>
            <person name="Li Y."/>
            <person name="Wang S."/>
            <person name="Li R."/>
            <person name="Zhang H."/>
            <person name="Shen G."/>
            <person name="Guo B."/>
            <person name="Wei J."/>
            <person name="Xu J."/>
            <person name="St-Pierre B."/>
            <person name="Chen S."/>
            <person name="Sun C."/>
        </authorList>
    </citation>
    <scope>NUCLEOTIDE SEQUENCE [LARGE SCALE GENOMIC DNA]</scope>
</reference>
<comment type="caution">
    <text evidence="1">The sequence shown here is derived from an EMBL/GenBank/DDBJ whole genome shotgun (WGS) entry which is preliminary data.</text>
</comment>
<dbReference type="Proteomes" id="UP001060085">
    <property type="component" value="Linkage Group LG06"/>
</dbReference>
<gene>
    <name evidence="1" type="ORF">M9H77_26469</name>
</gene>
<dbReference type="EMBL" id="CM044706">
    <property type="protein sequence ID" value="KAI5657676.1"/>
    <property type="molecule type" value="Genomic_DNA"/>
</dbReference>
<name>A0ACC0ADT6_CATRO</name>
<sequence length="358" mass="40238">MANIDTDNTFGVSGPLHLTLVDWCNSYHRRTIAATLVNAAYIVELDRQQNRHGAAALAPQWWNFFGFELIHVLADNNDLSFFGCIFQFIGTAYNNNYYSNYLLSSHQIPPTYVIAFRGTVTKPESRARDLRLDLQCIGNSIRNSSRFQQGLIAVADVIKKAGSAGNVWLAGHSLGSAIGLLIGKDMAKFGCHLETYLFNPPFISLPIERIKNEKLKHGLHKGKVYLTAALAAVTKRYKEYEEEEEEDPFVAMSGWVPYLFVNPADPICSGYIGYFENREKMMEIGDGKFGSLPAKKCFTSIIISAVRGNDSDAFHLLPNAYLTSNHNSPSSLDVLQAHGINQWWKSDLQLEHKLYKYR</sequence>
<evidence type="ECO:0000313" key="2">
    <source>
        <dbReference type="Proteomes" id="UP001060085"/>
    </source>
</evidence>
<protein>
    <submittedName>
        <fullName evidence="1">Uncharacterized protein</fullName>
    </submittedName>
</protein>
<organism evidence="1 2">
    <name type="scientific">Catharanthus roseus</name>
    <name type="common">Madagascar periwinkle</name>
    <name type="synonym">Vinca rosea</name>
    <dbReference type="NCBI Taxonomy" id="4058"/>
    <lineage>
        <taxon>Eukaryota</taxon>
        <taxon>Viridiplantae</taxon>
        <taxon>Streptophyta</taxon>
        <taxon>Embryophyta</taxon>
        <taxon>Tracheophyta</taxon>
        <taxon>Spermatophyta</taxon>
        <taxon>Magnoliopsida</taxon>
        <taxon>eudicotyledons</taxon>
        <taxon>Gunneridae</taxon>
        <taxon>Pentapetalae</taxon>
        <taxon>asterids</taxon>
        <taxon>lamiids</taxon>
        <taxon>Gentianales</taxon>
        <taxon>Apocynaceae</taxon>
        <taxon>Rauvolfioideae</taxon>
        <taxon>Vinceae</taxon>
        <taxon>Catharanthinae</taxon>
        <taxon>Catharanthus</taxon>
    </lineage>
</organism>
<evidence type="ECO:0000313" key="1">
    <source>
        <dbReference type="EMBL" id="KAI5657676.1"/>
    </source>
</evidence>
<keyword evidence="2" id="KW-1185">Reference proteome</keyword>
<accession>A0ACC0ADT6</accession>